<dbReference type="Gene3D" id="1.20.1440.90">
    <property type="entry name" value="Phosphoenolpyruvate/pyruvate domain"/>
    <property type="match status" value="1"/>
</dbReference>
<dbReference type="InterPro" id="IPR018129">
    <property type="entry name" value="PEP_COase_Lys_AS"/>
</dbReference>
<comment type="similarity">
    <text evidence="2 9">Belongs to the PEPCase type 1 family.</text>
</comment>
<sequence>MTDQLGQLDPDGPSDRPAATLDLSEGSHDAALRADIRRIGTLLGQTLARQEGKPLLDLVEEVRALVRADAPAAAERLSALDVTTGTKLARAFSTYFHLANITEQVHRARDLQRRRARDGGWLDQAAKRIAEQGVPADEIAAAARRLAVRPVFTAHPTEAARRSILSKLRQLADSLDGEASAAILYGATDTTASTRRFAELIDLLWQTDELRLDRPDPTDEARNAVYYLKDLYADAAPQVLDDLAETLRQLGVETSPTSRPLTFGTWIGGDRDGNPFVTPAVTRDVLIIQHEHGIQATEAAMDALIDELSVSRRLRGVSLDLSASLAKDLDALPEVAPRFRRTNAEEPYRLKVRCIKAKLANTRERLRRGTAHVPGRDYLGTGELVGDLELMRASLARNSGQLTAVGTVASAIRTVSAFGLQLATLDVREHAEKHHEVLAQMYTQVGEVDDYLSLDRPERTKLLATELTGRRPLSSNDTPLTDSARKTFDVFNTIRDSQDRFGADVIESYIISMTLGVDDVLAAAVLAREAGLIDIHTGRARIGIVPLLETPAELDAGGELLDEMLSLPAYREIVRARGDLQEVMLGYSDSNKEAGITTSQWSIHKAQRALRDVAARHGVRLRLFHGRGGTVGRGGGPTHEAILAQPYGTLDGAIKVTEQGEVISDKYTLPALARENLELTVAAVLQATLLHTSPSVDLSSLSRWDAAMDTASGAAFGAYRALVENPDLPAYFWAATPTELLGALNIGSRPAKRPNADAGLSGLRAIPWVFGWTQTRQIVPGWFGVGTGLTAVREAGQADVLQEMYANWQFFRTFVSNVEMMLAKTDLTIARRYVETLVPAELQPIFGTIEQEYARTVEQILAITGRDELLSSQPELSRTLSVRDTYLEPLHHLQVALLGQYRELNADERQAPTAPGARRSASDATALERALLTTVNGIAAGMRNTG</sequence>
<organism evidence="12 13">
    <name type="scientific">Actinoplanes auranticolor</name>
    <dbReference type="NCBI Taxonomy" id="47988"/>
    <lineage>
        <taxon>Bacteria</taxon>
        <taxon>Bacillati</taxon>
        <taxon>Actinomycetota</taxon>
        <taxon>Actinomycetes</taxon>
        <taxon>Micromonosporales</taxon>
        <taxon>Micromonosporaceae</taxon>
        <taxon>Actinoplanes</taxon>
    </lineage>
</organism>
<evidence type="ECO:0000256" key="10">
    <source>
        <dbReference type="PROSITE-ProRule" id="PRU10111"/>
    </source>
</evidence>
<comment type="catalytic activity">
    <reaction evidence="8 9">
        <text>oxaloacetate + phosphate = phosphoenolpyruvate + hydrogencarbonate</text>
        <dbReference type="Rhea" id="RHEA:28370"/>
        <dbReference type="ChEBI" id="CHEBI:16452"/>
        <dbReference type="ChEBI" id="CHEBI:17544"/>
        <dbReference type="ChEBI" id="CHEBI:43474"/>
        <dbReference type="ChEBI" id="CHEBI:58702"/>
        <dbReference type="EC" id="4.1.1.31"/>
    </reaction>
</comment>
<dbReference type="GO" id="GO:0006099">
    <property type="term" value="P:tricarboxylic acid cycle"/>
    <property type="evidence" value="ECO:0007669"/>
    <property type="project" value="InterPro"/>
</dbReference>
<feature type="active site" evidence="9 10">
    <location>
        <position position="155"/>
    </location>
</feature>
<protein>
    <recommendedName>
        <fullName evidence="4 9">Phosphoenolpyruvate carboxylase</fullName>
        <shortName evidence="9">PEPC</shortName>
        <shortName evidence="9">PEPCase</shortName>
        <ecNumber evidence="3 9">4.1.1.31</ecNumber>
    </recommendedName>
</protein>
<comment type="caution">
    <text evidence="12">The sequence shown here is derived from an EMBL/GenBank/DDBJ whole genome shotgun (WGS) entry which is preliminary data.</text>
</comment>
<keyword evidence="5 9" id="KW-0460">Magnesium</keyword>
<dbReference type="SUPFAM" id="SSF51621">
    <property type="entry name" value="Phosphoenolpyruvate/pyruvate domain"/>
    <property type="match status" value="1"/>
</dbReference>
<evidence type="ECO:0000313" key="12">
    <source>
        <dbReference type="EMBL" id="GIM63623.1"/>
    </source>
</evidence>
<evidence type="ECO:0000256" key="7">
    <source>
        <dbReference type="ARBA" id="ARBA00023300"/>
    </source>
</evidence>
<dbReference type="EMBL" id="BOQL01000005">
    <property type="protein sequence ID" value="GIM63623.1"/>
    <property type="molecule type" value="Genomic_DNA"/>
</dbReference>
<dbReference type="NCBIfam" id="NF000584">
    <property type="entry name" value="PRK00009.1"/>
    <property type="match status" value="1"/>
</dbReference>
<dbReference type="GO" id="GO:0015977">
    <property type="term" value="P:carbon fixation"/>
    <property type="evidence" value="ECO:0007669"/>
    <property type="project" value="UniProtKB-UniRule"/>
</dbReference>
<dbReference type="InterPro" id="IPR015813">
    <property type="entry name" value="Pyrv/PenolPyrv_kinase-like_dom"/>
</dbReference>
<dbReference type="InterPro" id="IPR021135">
    <property type="entry name" value="PEP_COase"/>
</dbReference>
<keyword evidence="13" id="KW-1185">Reference proteome</keyword>
<evidence type="ECO:0000256" key="5">
    <source>
        <dbReference type="ARBA" id="ARBA00022842"/>
    </source>
</evidence>
<gene>
    <name evidence="9 12" type="primary">ppc</name>
    <name evidence="12" type="ORF">Aau02nite_05230</name>
</gene>
<keyword evidence="6 9" id="KW-0456">Lyase</keyword>
<evidence type="ECO:0000313" key="13">
    <source>
        <dbReference type="Proteomes" id="UP000681340"/>
    </source>
</evidence>
<dbReference type="InterPro" id="IPR022805">
    <property type="entry name" value="PEP_COase_bac/pln-type"/>
</dbReference>
<dbReference type="Pfam" id="PF00311">
    <property type="entry name" value="PEPcase"/>
    <property type="match status" value="1"/>
</dbReference>
<keyword evidence="7 9" id="KW-0120">Carbon dioxide fixation</keyword>
<comment type="subunit">
    <text evidence="9">Homotetramer.</text>
</comment>
<dbReference type="AlphaFoldDB" id="A0A919S639"/>
<evidence type="ECO:0000256" key="11">
    <source>
        <dbReference type="SAM" id="MobiDB-lite"/>
    </source>
</evidence>
<dbReference type="Proteomes" id="UP000681340">
    <property type="component" value="Unassembled WGS sequence"/>
</dbReference>
<comment type="function">
    <text evidence="1 9">Forms oxaloacetate, a four-carbon dicarboxylic acid source for the tricarboxylic acid cycle.</text>
</comment>
<dbReference type="GO" id="GO:0006107">
    <property type="term" value="P:oxaloacetate metabolic process"/>
    <property type="evidence" value="ECO:0007669"/>
    <property type="project" value="UniProtKB-UniRule"/>
</dbReference>
<reference evidence="12" key="1">
    <citation type="submission" date="2021-03" db="EMBL/GenBank/DDBJ databases">
        <title>Whole genome shotgun sequence of Actinoplanes auranticolor NBRC 12245.</title>
        <authorList>
            <person name="Komaki H."/>
            <person name="Tamura T."/>
        </authorList>
    </citation>
    <scope>NUCLEOTIDE SEQUENCE</scope>
    <source>
        <strain evidence="12">NBRC 12245</strain>
    </source>
</reference>
<evidence type="ECO:0000256" key="8">
    <source>
        <dbReference type="ARBA" id="ARBA00048995"/>
    </source>
</evidence>
<comment type="cofactor">
    <cofactor evidence="9">
        <name>Mg(2+)</name>
        <dbReference type="ChEBI" id="CHEBI:18420"/>
    </cofactor>
</comment>
<proteinExistence type="inferred from homology"/>
<dbReference type="PROSITE" id="PS00781">
    <property type="entry name" value="PEPCASE_1"/>
    <property type="match status" value="1"/>
</dbReference>
<feature type="region of interest" description="Disordered" evidence="11">
    <location>
        <begin position="1"/>
        <end position="23"/>
    </location>
</feature>
<dbReference type="PANTHER" id="PTHR30523">
    <property type="entry name" value="PHOSPHOENOLPYRUVATE CARBOXYLASE"/>
    <property type="match status" value="1"/>
</dbReference>
<dbReference type="GO" id="GO:0008964">
    <property type="term" value="F:phosphoenolpyruvate carboxylase activity"/>
    <property type="evidence" value="ECO:0007669"/>
    <property type="project" value="UniProtKB-UniRule"/>
</dbReference>
<dbReference type="HAMAP" id="MF_00595">
    <property type="entry name" value="PEPcase_type1"/>
    <property type="match status" value="1"/>
</dbReference>
<evidence type="ECO:0000256" key="2">
    <source>
        <dbReference type="ARBA" id="ARBA00008346"/>
    </source>
</evidence>
<dbReference type="EC" id="4.1.1.31" evidence="3 9"/>
<dbReference type="PANTHER" id="PTHR30523:SF6">
    <property type="entry name" value="PHOSPHOENOLPYRUVATE CARBOXYLASE"/>
    <property type="match status" value="1"/>
</dbReference>
<evidence type="ECO:0000256" key="1">
    <source>
        <dbReference type="ARBA" id="ARBA00003670"/>
    </source>
</evidence>
<feature type="active site" evidence="9">
    <location>
        <position position="592"/>
    </location>
</feature>
<name>A0A919S639_9ACTN</name>
<dbReference type="PRINTS" id="PR00150">
    <property type="entry name" value="PEPCARBXLASE"/>
</dbReference>
<dbReference type="RefSeq" id="WP_212986670.1">
    <property type="nucleotide sequence ID" value="NZ_BAABEA010000003.1"/>
</dbReference>
<evidence type="ECO:0000256" key="9">
    <source>
        <dbReference type="HAMAP-Rule" id="MF_00595"/>
    </source>
</evidence>
<dbReference type="GO" id="GO:0000287">
    <property type="term" value="F:magnesium ion binding"/>
    <property type="evidence" value="ECO:0007669"/>
    <property type="project" value="UniProtKB-UniRule"/>
</dbReference>
<accession>A0A919S639</accession>
<evidence type="ECO:0000256" key="3">
    <source>
        <dbReference type="ARBA" id="ARBA00012305"/>
    </source>
</evidence>
<dbReference type="GO" id="GO:0005829">
    <property type="term" value="C:cytosol"/>
    <property type="evidence" value="ECO:0007669"/>
    <property type="project" value="TreeGrafter"/>
</dbReference>
<evidence type="ECO:0000256" key="6">
    <source>
        <dbReference type="ARBA" id="ARBA00023239"/>
    </source>
</evidence>
<evidence type="ECO:0000256" key="4">
    <source>
        <dbReference type="ARBA" id="ARBA00022419"/>
    </source>
</evidence>